<evidence type="ECO:0000256" key="1">
    <source>
        <dbReference type="ARBA" id="ARBA00004651"/>
    </source>
</evidence>
<dbReference type="GO" id="GO:0005886">
    <property type="term" value="C:plasma membrane"/>
    <property type="evidence" value="ECO:0007669"/>
    <property type="project" value="UniProtKB-SubCell"/>
</dbReference>
<keyword evidence="7 8" id="KW-0472">Membrane</keyword>
<dbReference type="AlphaFoldDB" id="A0A511ZH64"/>
<evidence type="ECO:0000256" key="4">
    <source>
        <dbReference type="ARBA" id="ARBA00022475"/>
    </source>
</evidence>
<evidence type="ECO:0000256" key="6">
    <source>
        <dbReference type="ARBA" id="ARBA00022989"/>
    </source>
</evidence>
<keyword evidence="5 9" id="KW-0812">Transmembrane</keyword>
<reference evidence="10 11" key="1">
    <citation type="submission" date="2019-07" db="EMBL/GenBank/DDBJ databases">
        <title>Whole genome shotgun sequence of Oceanobacillus sojae NBRC 105379.</title>
        <authorList>
            <person name="Hosoyama A."/>
            <person name="Uohara A."/>
            <person name="Ohji S."/>
            <person name="Ichikawa N."/>
        </authorList>
    </citation>
    <scope>NUCLEOTIDE SEQUENCE [LARGE SCALE GENOMIC DNA]</scope>
    <source>
        <strain evidence="10 11">NBRC 105379</strain>
    </source>
</reference>
<proteinExistence type="inferred from homology"/>
<gene>
    <name evidence="10" type="ORF">OSO01_15260</name>
</gene>
<dbReference type="GO" id="GO:0015225">
    <property type="term" value="F:biotin transmembrane transporter activity"/>
    <property type="evidence" value="ECO:0007669"/>
    <property type="project" value="UniProtKB-UniRule"/>
</dbReference>
<dbReference type="Pfam" id="PF02632">
    <property type="entry name" value="BioY"/>
    <property type="match status" value="1"/>
</dbReference>
<dbReference type="PIRSF" id="PIRSF016661">
    <property type="entry name" value="BioY"/>
    <property type="match status" value="1"/>
</dbReference>
<protein>
    <recommendedName>
        <fullName evidence="8">Biotin transporter</fullName>
    </recommendedName>
</protein>
<dbReference type="PANTHER" id="PTHR34295:SF4">
    <property type="entry name" value="BIOTIN TRANSPORTER BIOY-RELATED"/>
    <property type="match status" value="1"/>
</dbReference>
<dbReference type="EMBL" id="BJYM01000005">
    <property type="protein sequence ID" value="GEN86787.1"/>
    <property type="molecule type" value="Genomic_DNA"/>
</dbReference>
<evidence type="ECO:0000313" key="10">
    <source>
        <dbReference type="EMBL" id="GEN86787.1"/>
    </source>
</evidence>
<evidence type="ECO:0000313" key="11">
    <source>
        <dbReference type="Proteomes" id="UP000321558"/>
    </source>
</evidence>
<organism evidence="10 11">
    <name type="scientific">Oceanobacillus sojae</name>
    <dbReference type="NCBI Taxonomy" id="582851"/>
    <lineage>
        <taxon>Bacteria</taxon>
        <taxon>Bacillati</taxon>
        <taxon>Bacillota</taxon>
        <taxon>Bacilli</taxon>
        <taxon>Bacillales</taxon>
        <taxon>Bacillaceae</taxon>
        <taxon>Oceanobacillus</taxon>
    </lineage>
</organism>
<keyword evidence="11" id="KW-1185">Reference proteome</keyword>
<keyword evidence="4 8" id="KW-1003">Cell membrane</keyword>
<feature type="transmembrane region" description="Helical" evidence="9">
    <location>
        <begin position="78"/>
        <end position="103"/>
    </location>
</feature>
<evidence type="ECO:0000256" key="8">
    <source>
        <dbReference type="PIRNR" id="PIRNR016661"/>
    </source>
</evidence>
<dbReference type="OrthoDB" id="9803495at2"/>
<name>A0A511ZH64_9BACI</name>
<feature type="transmembrane region" description="Helical" evidence="9">
    <location>
        <begin position="147"/>
        <end position="169"/>
    </location>
</feature>
<dbReference type="RefSeq" id="WP_147209817.1">
    <property type="nucleotide sequence ID" value="NZ_BJYM01000005.1"/>
</dbReference>
<dbReference type="InterPro" id="IPR003784">
    <property type="entry name" value="BioY"/>
</dbReference>
<dbReference type="PANTHER" id="PTHR34295">
    <property type="entry name" value="BIOTIN TRANSPORTER BIOY"/>
    <property type="match status" value="1"/>
</dbReference>
<dbReference type="Proteomes" id="UP000321558">
    <property type="component" value="Unassembled WGS sequence"/>
</dbReference>
<accession>A0A511ZH64</accession>
<dbReference type="STRING" id="582851.GCA_900162665_03245"/>
<evidence type="ECO:0000256" key="9">
    <source>
        <dbReference type="SAM" id="Phobius"/>
    </source>
</evidence>
<evidence type="ECO:0000256" key="2">
    <source>
        <dbReference type="ARBA" id="ARBA00010692"/>
    </source>
</evidence>
<comment type="caution">
    <text evidence="10">The sequence shown here is derived from an EMBL/GenBank/DDBJ whole genome shotgun (WGS) entry which is preliminary data.</text>
</comment>
<feature type="transmembrane region" description="Helical" evidence="9">
    <location>
        <begin position="30"/>
        <end position="48"/>
    </location>
</feature>
<dbReference type="Gene3D" id="1.10.1760.20">
    <property type="match status" value="1"/>
</dbReference>
<evidence type="ECO:0000256" key="3">
    <source>
        <dbReference type="ARBA" id="ARBA00022448"/>
    </source>
</evidence>
<feature type="transmembrane region" description="Helical" evidence="9">
    <location>
        <begin position="55"/>
        <end position="72"/>
    </location>
</feature>
<comment type="similarity">
    <text evidence="2 8">Belongs to the BioY family.</text>
</comment>
<keyword evidence="6 9" id="KW-1133">Transmembrane helix</keyword>
<feature type="transmembrane region" description="Helical" evidence="9">
    <location>
        <begin position="115"/>
        <end position="135"/>
    </location>
</feature>
<evidence type="ECO:0000256" key="7">
    <source>
        <dbReference type="ARBA" id="ARBA00023136"/>
    </source>
</evidence>
<comment type="subcellular location">
    <subcellularLocation>
        <location evidence="1 8">Cell membrane</location>
        <topology evidence="1 8">Multi-pass membrane protein</topology>
    </subcellularLocation>
</comment>
<keyword evidence="3 8" id="KW-0813">Transport</keyword>
<sequence length="186" mass="19706">MKLKDMMFMSLFAAIMGVLAIFPPIPVPFIPVPIVAQTLGIMLAGGILGAKRGGLSILLFVFLVAVGAPLLTGGRGGLGVLIGPTGGYILSYPIAAWLIGYLTEKSIRSLTYWKLVLITTLGGVIVINIIGVTYLSILSNLPWGPTAISALVFLPGDLLKALIASAVIIKLNRVYPLIDSKKRNTY</sequence>
<evidence type="ECO:0000256" key="5">
    <source>
        <dbReference type="ARBA" id="ARBA00022692"/>
    </source>
</evidence>